<keyword evidence="3" id="KW-1185">Reference proteome</keyword>
<dbReference type="Pfam" id="PF14065">
    <property type="entry name" value="Pvc16_N"/>
    <property type="match status" value="1"/>
</dbReference>
<evidence type="ECO:0000313" key="3">
    <source>
        <dbReference type="Proteomes" id="UP000274271"/>
    </source>
</evidence>
<feature type="domain" description="Pvc16 N-terminal" evidence="1">
    <location>
        <begin position="20"/>
        <end position="189"/>
    </location>
</feature>
<evidence type="ECO:0000259" key="1">
    <source>
        <dbReference type="Pfam" id="PF14065"/>
    </source>
</evidence>
<dbReference type="RefSeq" id="WP_124903703.1">
    <property type="nucleotide sequence ID" value="NZ_RQJP01000001.1"/>
</dbReference>
<evidence type="ECO:0000313" key="2">
    <source>
        <dbReference type="EMBL" id="RRB17264.1"/>
    </source>
</evidence>
<dbReference type="AlphaFoldDB" id="A0A3P1CWM5"/>
<comment type="caution">
    <text evidence="2">The sequence shown here is derived from an EMBL/GenBank/DDBJ whole genome shotgun (WGS) entry which is preliminary data.</text>
</comment>
<gene>
    <name evidence="2" type="ORF">EHT87_02990</name>
</gene>
<dbReference type="EMBL" id="RQJP01000001">
    <property type="protein sequence ID" value="RRB17264.1"/>
    <property type="molecule type" value="Genomic_DNA"/>
</dbReference>
<sequence>MAISRSLFVNALDQIIREANQYITGSDTVPVDMLNVAQLNDGDQFLVAPTFITLSIVNIEEDRMSRDPDHFVRRDNRTIYRNPSQHFNLTLLFAAYSQENTRSRYADSLLYLEGVIRFFQQKSVFTPTNTPGLLAEIEKISLELVSLTSEQTHQLWSSLGGRYMPSVVYRMRMISVQENRETDGGPVILETQVNSEIIRNEPV</sequence>
<accession>A0A3P1CWM5</accession>
<dbReference type="InterPro" id="IPR025351">
    <property type="entry name" value="Pvc16_N"/>
</dbReference>
<protein>
    <submittedName>
        <fullName evidence="2">DUF4255 domain-containing protein</fullName>
    </submittedName>
</protein>
<reference evidence="2 3" key="1">
    <citation type="submission" date="2018-11" db="EMBL/GenBank/DDBJ databases">
        <authorList>
            <person name="Zhou Z."/>
            <person name="Wang G."/>
        </authorList>
    </citation>
    <scope>NUCLEOTIDE SEQUENCE [LARGE SCALE GENOMIC DNA]</scope>
    <source>
        <strain evidence="2 3">KCTC42998</strain>
    </source>
</reference>
<organism evidence="2 3">
    <name type="scientific">Larkinella knui</name>
    <dbReference type="NCBI Taxonomy" id="2025310"/>
    <lineage>
        <taxon>Bacteria</taxon>
        <taxon>Pseudomonadati</taxon>
        <taxon>Bacteroidota</taxon>
        <taxon>Cytophagia</taxon>
        <taxon>Cytophagales</taxon>
        <taxon>Spirosomataceae</taxon>
        <taxon>Larkinella</taxon>
    </lineage>
</organism>
<proteinExistence type="predicted"/>
<dbReference type="OrthoDB" id="7560784at2"/>
<name>A0A3P1CWM5_9BACT</name>
<dbReference type="Proteomes" id="UP000274271">
    <property type="component" value="Unassembled WGS sequence"/>
</dbReference>